<dbReference type="CDD" id="cd06225">
    <property type="entry name" value="HAMP"/>
    <property type="match status" value="1"/>
</dbReference>
<dbReference type="SUPFAM" id="SSF58104">
    <property type="entry name" value="Methyl-accepting chemotaxis protein (MCP) signaling domain"/>
    <property type="match status" value="1"/>
</dbReference>
<dbReference type="PANTHER" id="PTHR32089:SF112">
    <property type="entry name" value="LYSOZYME-LIKE PROTEIN-RELATED"/>
    <property type="match status" value="1"/>
</dbReference>
<organism evidence="8">
    <name type="scientific">Vibrio parahaemolyticus</name>
    <dbReference type="NCBI Taxonomy" id="670"/>
    <lineage>
        <taxon>Bacteria</taxon>
        <taxon>Pseudomonadati</taxon>
        <taxon>Pseudomonadota</taxon>
        <taxon>Gammaproteobacteria</taxon>
        <taxon>Vibrionales</taxon>
        <taxon>Vibrionaceae</taxon>
        <taxon>Vibrio</taxon>
    </lineage>
</organism>
<evidence type="ECO:0000256" key="5">
    <source>
        <dbReference type="SAM" id="Phobius"/>
    </source>
</evidence>
<evidence type="ECO:0000256" key="3">
    <source>
        <dbReference type="ARBA" id="ARBA00029447"/>
    </source>
</evidence>
<dbReference type="PROSITE" id="PS50885">
    <property type="entry name" value="HAMP"/>
    <property type="match status" value="1"/>
</dbReference>
<feature type="transmembrane region" description="Helical" evidence="5">
    <location>
        <begin position="12"/>
        <end position="31"/>
    </location>
</feature>
<dbReference type="InterPro" id="IPR004089">
    <property type="entry name" value="MCPsignal_dom"/>
</dbReference>
<dbReference type="Gene3D" id="1.10.287.950">
    <property type="entry name" value="Methyl-accepting chemotaxis protein"/>
    <property type="match status" value="1"/>
</dbReference>
<evidence type="ECO:0000256" key="4">
    <source>
        <dbReference type="PROSITE-ProRule" id="PRU00284"/>
    </source>
</evidence>
<comment type="subcellular location">
    <subcellularLocation>
        <location evidence="1">Membrane</location>
    </subcellularLocation>
</comment>
<keyword evidence="5" id="KW-1133">Transmembrane helix</keyword>
<sequence>MSVKMSVRKKLYASFGAILATMLVMIAIITFEVINSHKVAQEVRTDDVPETIGYMALIDEAGDIYRDAVGMIINTSGAQREYQSNKKEFASALADVKRLETAGGEDYRNIEKTEQLMANFTSSFESQIQPNIGHRSLEENVEQVRQLYEVNLAPIEDMLNTATAEGRQSTHDALLQLTDSFNDIENTIYALGTLAAIATVFIAYLLSNSITGRLTALDTLAQRVAEGDLTASPIKDESGDELSNLATSLNKMQASLTGLIGSISVVSEEVKSVTSELSVVSQDIVSGASSQADKANLIATAAEELSLTISQVAEQGASTFEEARKSEATAEQGRTVIVEMVESIQQVSKQMADMSVQMNHLGAHGEKIGAVIKVIEDIAEQTNLLALNAAIEAARAGEFGRGFAVVADEVRALAERTTKATQEVGEIIQAIQVGTQEAVTYTEDGCRLVEIGVSQSSGAVESLEEIVAGAGHVQSMVNSIATAAEEQTAVTKEIAADITSISDISVRSLQLANDSSQSVEGLNRKVHELETLVGKFKLA</sequence>
<keyword evidence="5" id="KW-0472">Membrane</keyword>
<dbReference type="AlphaFoldDB" id="A0A249W6W9"/>
<dbReference type="PROSITE" id="PS50111">
    <property type="entry name" value="CHEMOTAXIS_TRANSDUC_2"/>
    <property type="match status" value="1"/>
</dbReference>
<accession>A0A249W6W9</accession>
<dbReference type="EMBL" id="CP023248">
    <property type="protein sequence ID" value="ASZ52512.1"/>
    <property type="molecule type" value="Genomic_DNA"/>
</dbReference>
<evidence type="ECO:0000256" key="1">
    <source>
        <dbReference type="ARBA" id="ARBA00004370"/>
    </source>
</evidence>
<dbReference type="InterPro" id="IPR004090">
    <property type="entry name" value="Chemotax_Me-accpt_rcpt"/>
</dbReference>
<dbReference type="FunFam" id="1.10.287.950:FF:000001">
    <property type="entry name" value="Methyl-accepting chemotaxis sensory transducer"/>
    <property type="match status" value="1"/>
</dbReference>
<evidence type="ECO:0000313" key="8">
    <source>
        <dbReference type="EMBL" id="ASZ52512.1"/>
    </source>
</evidence>
<dbReference type="PANTHER" id="PTHR32089">
    <property type="entry name" value="METHYL-ACCEPTING CHEMOTAXIS PROTEIN MCPB"/>
    <property type="match status" value="1"/>
</dbReference>
<dbReference type="GO" id="GO:0016020">
    <property type="term" value="C:membrane"/>
    <property type="evidence" value="ECO:0007669"/>
    <property type="project" value="UniProtKB-SubCell"/>
</dbReference>
<dbReference type="Pfam" id="PF00672">
    <property type="entry name" value="HAMP"/>
    <property type="match status" value="1"/>
</dbReference>
<feature type="domain" description="Methyl-accepting transducer" evidence="6">
    <location>
        <begin position="266"/>
        <end position="502"/>
    </location>
</feature>
<dbReference type="GO" id="GO:0006935">
    <property type="term" value="P:chemotaxis"/>
    <property type="evidence" value="ECO:0007669"/>
    <property type="project" value="InterPro"/>
</dbReference>
<evidence type="ECO:0000259" key="7">
    <source>
        <dbReference type="PROSITE" id="PS50885"/>
    </source>
</evidence>
<dbReference type="PRINTS" id="PR00260">
    <property type="entry name" value="CHEMTRNSDUCR"/>
</dbReference>
<dbReference type="SMART" id="SM00283">
    <property type="entry name" value="MA"/>
    <property type="match status" value="1"/>
</dbReference>
<keyword evidence="5" id="KW-0812">Transmembrane</keyword>
<dbReference type="InterPro" id="IPR003660">
    <property type="entry name" value="HAMP_dom"/>
</dbReference>
<proteinExistence type="inferred from homology"/>
<protein>
    <submittedName>
        <fullName evidence="8">Methyl-accepting chemotaxis protein</fullName>
    </submittedName>
</protein>
<name>A0A249W6W9_VIBPH</name>
<feature type="domain" description="HAMP" evidence="7">
    <location>
        <begin position="208"/>
        <end position="261"/>
    </location>
</feature>
<dbReference type="CDD" id="cd11386">
    <property type="entry name" value="MCP_signal"/>
    <property type="match status" value="1"/>
</dbReference>
<evidence type="ECO:0000259" key="6">
    <source>
        <dbReference type="PROSITE" id="PS50111"/>
    </source>
</evidence>
<dbReference type="Pfam" id="PF00015">
    <property type="entry name" value="MCPsignal"/>
    <property type="match status" value="1"/>
</dbReference>
<reference evidence="8" key="1">
    <citation type="submission" date="2017-09" db="EMBL/GenBank/DDBJ databases">
        <authorList>
            <person name="Ehlers B."/>
            <person name="Leendertz F.H."/>
        </authorList>
    </citation>
    <scope>NUCLEOTIDE SEQUENCE</scope>
    <source>
        <strain evidence="8">MAVP-26</strain>
    </source>
</reference>
<gene>
    <name evidence="8" type="ORF">YA91_19075</name>
</gene>
<evidence type="ECO:0000256" key="2">
    <source>
        <dbReference type="ARBA" id="ARBA00023224"/>
    </source>
</evidence>
<keyword evidence="2 4" id="KW-0807">Transducer</keyword>
<comment type="similarity">
    <text evidence="3">Belongs to the methyl-accepting chemotaxis (MCP) protein family.</text>
</comment>
<dbReference type="SMART" id="SM00304">
    <property type="entry name" value="HAMP"/>
    <property type="match status" value="1"/>
</dbReference>
<dbReference type="GO" id="GO:0007165">
    <property type="term" value="P:signal transduction"/>
    <property type="evidence" value="ECO:0007669"/>
    <property type="project" value="UniProtKB-KW"/>
</dbReference>
<dbReference type="GO" id="GO:0004888">
    <property type="term" value="F:transmembrane signaling receptor activity"/>
    <property type="evidence" value="ECO:0007669"/>
    <property type="project" value="InterPro"/>
</dbReference>